<name>A0A7Z7LGM2_9BACT</name>
<dbReference type="RefSeq" id="WP_169699669.1">
    <property type="nucleotide sequence ID" value="NZ_LS974202.1"/>
</dbReference>
<reference evidence="3 4" key="1">
    <citation type="submission" date="2017-01" db="EMBL/GenBank/DDBJ databases">
        <authorList>
            <person name="Erauso G."/>
        </authorList>
    </citation>
    <scope>NUCLEOTIDE SEQUENCE [LARGE SCALE GENOMIC DNA]</scope>
    <source>
        <strain evidence="3">MESINF1</strain>
    </source>
</reference>
<keyword evidence="2 3" id="KW-0808">Transferase</keyword>
<dbReference type="EMBL" id="LS974202">
    <property type="protein sequence ID" value="SSC13528.1"/>
    <property type="molecule type" value="Genomic_DNA"/>
</dbReference>
<dbReference type="PANTHER" id="PTHR43542:SF1">
    <property type="entry name" value="METHYLTRANSFERASE"/>
    <property type="match status" value="1"/>
</dbReference>
<dbReference type="Gene3D" id="3.40.50.150">
    <property type="entry name" value="Vaccinia Virus protein VP39"/>
    <property type="match status" value="1"/>
</dbReference>
<accession>A0A7Z7LGM2</accession>
<dbReference type="GO" id="GO:0008168">
    <property type="term" value="F:methyltransferase activity"/>
    <property type="evidence" value="ECO:0007669"/>
    <property type="project" value="UniProtKB-KW"/>
</dbReference>
<dbReference type="GO" id="GO:0031167">
    <property type="term" value="P:rRNA methylation"/>
    <property type="evidence" value="ECO:0007669"/>
    <property type="project" value="InterPro"/>
</dbReference>
<dbReference type="Pfam" id="PF03602">
    <property type="entry name" value="Cons_hypoth95"/>
    <property type="match status" value="1"/>
</dbReference>
<dbReference type="InterPro" id="IPR029063">
    <property type="entry name" value="SAM-dependent_MTases_sf"/>
</dbReference>
<gene>
    <name evidence="3" type="ORF">MESINF_2088</name>
</gene>
<evidence type="ECO:0000313" key="3">
    <source>
        <dbReference type="EMBL" id="SSC13528.1"/>
    </source>
</evidence>
<sequence>MLTLTGGEWSRRRIEVTAREVTRYTPQIARKAIFDIIDVEGKNFLDAFSGSGVMVFEALSRRAKQATAIDVSHTACKTIRRNMGRLDPSMKLEILCGDFRRMLPLLAEREERFDFVFADPPFDRNYMPSFLKSLSENISILNLGSLIIVETSEGESLFEEREEARFLKLIDRRNYANVVFTFLVMSNEVPR</sequence>
<organism evidence="3 4">
    <name type="scientific">Mesotoga infera</name>
    <dbReference type="NCBI Taxonomy" id="1236046"/>
    <lineage>
        <taxon>Bacteria</taxon>
        <taxon>Thermotogati</taxon>
        <taxon>Thermotogota</taxon>
        <taxon>Thermotogae</taxon>
        <taxon>Kosmotogales</taxon>
        <taxon>Kosmotogaceae</taxon>
        <taxon>Mesotoga</taxon>
    </lineage>
</organism>
<dbReference type="PANTHER" id="PTHR43542">
    <property type="entry name" value="METHYLTRANSFERASE"/>
    <property type="match status" value="1"/>
</dbReference>
<dbReference type="InterPro" id="IPR002052">
    <property type="entry name" value="DNA_methylase_N6_adenine_CS"/>
</dbReference>
<evidence type="ECO:0000313" key="4">
    <source>
        <dbReference type="Proteomes" id="UP000250796"/>
    </source>
</evidence>
<dbReference type="InterPro" id="IPR004398">
    <property type="entry name" value="RNA_MeTrfase_RsmD"/>
</dbReference>
<dbReference type="CDD" id="cd02440">
    <property type="entry name" value="AdoMet_MTases"/>
    <property type="match status" value="1"/>
</dbReference>
<protein>
    <submittedName>
        <fullName evidence="3">Methyltransferase</fullName>
    </submittedName>
</protein>
<dbReference type="GO" id="GO:0003676">
    <property type="term" value="F:nucleic acid binding"/>
    <property type="evidence" value="ECO:0007669"/>
    <property type="project" value="InterPro"/>
</dbReference>
<dbReference type="AlphaFoldDB" id="A0A7Z7LGM2"/>
<evidence type="ECO:0000256" key="2">
    <source>
        <dbReference type="ARBA" id="ARBA00022679"/>
    </source>
</evidence>
<keyword evidence="1 3" id="KW-0489">Methyltransferase</keyword>
<evidence type="ECO:0000256" key="1">
    <source>
        <dbReference type="ARBA" id="ARBA00022603"/>
    </source>
</evidence>
<dbReference type="SUPFAM" id="SSF53335">
    <property type="entry name" value="S-adenosyl-L-methionine-dependent methyltransferases"/>
    <property type="match status" value="1"/>
</dbReference>
<proteinExistence type="predicted"/>
<dbReference type="PIRSF" id="PIRSF004553">
    <property type="entry name" value="CHP00095"/>
    <property type="match status" value="1"/>
</dbReference>
<dbReference type="Proteomes" id="UP000250796">
    <property type="component" value="Chromosome MESINF"/>
</dbReference>
<dbReference type="KEGG" id="minf:MESINF_2088"/>
<dbReference type="PROSITE" id="PS00092">
    <property type="entry name" value="N6_MTASE"/>
    <property type="match status" value="1"/>
</dbReference>
<keyword evidence="4" id="KW-1185">Reference proteome</keyword>